<keyword evidence="4" id="KW-0408">Iron</keyword>
<dbReference type="SUPFAM" id="SSF54665">
    <property type="entry name" value="CO dehydrogenase molybdoprotein N-domain-like"/>
    <property type="match status" value="1"/>
</dbReference>
<dbReference type="InterPro" id="IPR000674">
    <property type="entry name" value="Ald_Oxase/Xan_DH_a/b"/>
</dbReference>
<comment type="cofactor">
    <cofactor evidence="1">
        <name>Mo-molybdopterin</name>
        <dbReference type="ChEBI" id="CHEBI:71302"/>
    </cofactor>
</comment>
<evidence type="ECO:0000256" key="1">
    <source>
        <dbReference type="ARBA" id="ARBA00001924"/>
    </source>
</evidence>
<dbReference type="InterPro" id="IPR008274">
    <property type="entry name" value="AldOxase/xan_DH_MoCoBD1"/>
</dbReference>
<dbReference type="PANTHER" id="PTHR11908">
    <property type="entry name" value="XANTHINE DEHYDROGENASE"/>
    <property type="match status" value="1"/>
</dbReference>
<dbReference type="GO" id="GO:0016491">
    <property type="term" value="F:oxidoreductase activity"/>
    <property type="evidence" value="ECO:0007669"/>
    <property type="project" value="UniProtKB-KW"/>
</dbReference>
<evidence type="ECO:0000256" key="7">
    <source>
        <dbReference type="ARBA" id="ARBA00034078"/>
    </source>
</evidence>
<gene>
    <name evidence="9" type="primary">ORF107055</name>
</gene>
<evidence type="ECO:0000256" key="2">
    <source>
        <dbReference type="ARBA" id="ARBA00006849"/>
    </source>
</evidence>
<evidence type="ECO:0000313" key="9">
    <source>
        <dbReference type="EMBL" id="CEK77865.1"/>
    </source>
</evidence>
<evidence type="ECO:0000256" key="6">
    <source>
        <dbReference type="ARBA" id="ARBA00023014"/>
    </source>
</evidence>
<keyword evidence="3" id="KW-0500">Molybdenum</keyword>
<comment type="cofactor">
    <cofactor evidence="7">
        <name>[2Fe-2S] cluster</name>
        <dbReference type="ChEBI" id="CHEBI:190135"/>
    </cofactor>
</comment>
<dbReference type="GO" id="GO:0051537">
    <property type="term" value="F:2 iron, 2 sulfur cluster binding"/>
    <property type="evidence" value="ECO:0007669"/>
    <property type="project" value="UniProtKB-KW"/>
</dbReference>
<dbReference type="SMART" id="SM01008">
    <property type="entry name" value="Ald_Xan_dh_C"/>
    <property type="match status" value="1"/>
</dbReference>
<organism evidence="9">
    <name type="scientific">Arion vulgaris</name>
    <dbReference type="NCBI Taxonomy" id="1028688"/>
    <lineage>
        <taxon>Eukaryota</taxon>
        <taxon>Metazoa</taxon>
        <taxon>Spiralia</taxon>
        <taxon>Lophotrochozoa</taxon>
        <taxon>Mollusca</taxon>
        <taxon>Gastropoda</taxon>
        <taxon>Heterobranchia</taxon>
        <taxon>Euthyneura</taxon>
        <taxon>Panpulmonata</taxon>
        <taxon>Eupulmonata</taxon>
        <taxon>Stylommatophora</taxon>
        <taxon>Helicina</taxon>
        <taxon>Arionoidea</taxon>
        <taxon>Arionidae</taxon>
        <taxon>Arion</taxon>
    </lineage>
</organism>
<dbReference type="Pfam" id="PF01315">
    <property type="entry name" value="Ald_Xan_dh_C"/>
    <property type="match status" value="1"/>
</dbReference>
<dbReference type="InterPro" id="IPR037165">
    <property type="entry name" value="AldOxase/xan_DH_Mopterin-bd_sf"/>
</dbReference>
<proteinExistence type="inferred from homology"/>
<keyword evidence="6" id="KW-0411">Iron-sulfur</keyword>
<name>A0A0B7AD29_9EUPU</name>
<comment type="similarity">
    <text evidence="2">Belongs to the xanthine dehydrogenase family.</text>
</comment>
<keyword evidence="4" id="KW-0001">2Fe-2S</keyword>
<dbReference type="InterPro" id="IPR046867">
    <property type="entry name" value="AldOxase/xan_DH_MoCoBD2"/>
</dbReference>
<keyword evidence="5" id="KW-0560">Oxidoreductase</keyword>
<dbReference type="Gene3D" id="3.90.1170.50">
    <property type="entry name" value="Aldehyde oxidase/xanthine dehydrogenase, a/b hammerhead"/>
    <property type="match status" value="1"/>
</dbReference>
<evidence type="ECO:0000256" key="5">
    <source>
        <dbReference type="ARBA" id="ARBA00023002"/>
    </source>
</evidence>
<dbReference type="Pfam" id="PF20256">
    <property type="entry name" value="MoCoBD_2"/>
    <property type="match status" value="1"/>
</dbReference>
<keyword evidence="4" id="KW-0479">Metal-binding</keyword>
<evidence type="ECO:0000256" key="3">
    <source>
        <dbReference type="ARBA" id="ARBA00022505"/>
    </source>
</evidence>
<dbReference type="EMBL" id="HACG01031000">
    <property type="protein sequence ID" value="CEK77865.1"/>
    <property type="molecule type" value="Transcribed_RNA"/>
</dbReference>
<dbReference type="Pfam" id="PF02738">
    <property type="entry name" value="MoCoBD_1"/>
    <property type="match status" value="1"/>
</dbReference>
<protein>
    <recommendedName>
        <fullName evidence="8">Aldehyde oxidase/xanthine dehydrogenase a/b hammerhead domain-containing protein</fullName>
    </recommendedName>
</protein>
<dbReference type="GO" id="GO:0005506">
    <property type="term" value="F:iron ion binding"/>
    <property type="evidence" value="ECO:0007669"/>
    <property type="project" value="InterPro"/>
</dbReference>
<feature type="domain" description="Aldehyde oxidase/xanthine dehydrogenase a/b hammerhead" evidence="8">
    <location>
        <begin position="31"/>
        <end position="142"/>
    </location>
</feature>
<dbReference type="PANTHER" id="PTHR11908:SF132">
    <property type="entry name" value="ALDEHYDE OXIDASE 1-RELATED"/>
    <property type="match status" value="1"/>
</dbReference>
<dbReference type="Gene3D" id="3.30.365.10">
    <property type="entry name" value="Aldehyde oxidase/xanthine dehydrogenase, molybdopterin binding domain"/>
    <property type="match status" value="4"/>
</dbReference>
<evidence type="ECO:0000259" key="8">
    <source>
        <dbReference type="SMART" id="SM01008"/>
    </source>
</evidence>
<evidence type="ECO:0000256" key="4">
    <source>
        <dbReference type="ARBA" id="ARBA00022714"/>
    </source>
</evidence>
<dbReference type="InterPro" id="IPR016208">
    <property type="entry name" value="Ald_Oxase/xanthine_DH-like"/>
</dbReference>
<accession>A0A0B7AD29</accession>
<dbReference type="SUPFAM" id="SSF56003">
    <property type="entry name" value="Molybdenum cofactor-binding domain"/>
    <property type="match status" value="1"/>
</dbReference>
<dbReference type="FunFam" id="3.30.365.10:FF:000001">
    <property type="entry name" value="Xanthine dehydrogenase oxidase"/>
    <property type="match status" value="1"/>
</dbReference>
<sequence>MSATHDYGSVDESIFPVSKPLMKFTAKNLTTGEVKFANDLPAMQGQLYAAVVLSTEGNANIANIDTSKALEMPGVVTFIQASDIPGQNNWKPASMYGPFKMELLSSGSVEYAGQPIGVIVAERENLALEAVKAVQVTYKDIKPVIVDVLDAIQQKSFFDILATHTQGNAAAALESAPHRVTGNTRTREQCHFHLENQTAICTPSGVGGMNVFATTQWIDATLGTVAQVLGIPEASVTVEIQALGGGFGSKLLYNLPVAGMAAVAAQTVMKPVKLHMDLHTNMQFQGTRQGYYYEYEIGFDNNGKLLAIVATGYCDCGFSFQPECEEHMFNYIDSAYFCPNWSWTVQPCKTNKPVITYMRSPGSATAIFAMESMIDHIASYLKKDHLEVRKINLFHNGDTTLNGMVVEHCLAQDVVKQLETDINYADRKKQVEDFNKANRWRKRGLHVMPCRYAMMYTTLKHNTSVIIYHGDASVVIAHGGIDMGQGINTKAIQTCAYKLGIPTDKIHVVKSSSIMNANSDFTGGSTTSELICNGIIKCCDVLNERMKKSRQSLTNPTWAEVVAKSYTDGVNLTSQYWPEKLLDGYSCYTACCAEVELDILTGQYQILQVDYVYDCGTSLNPELDLGQLEGAFVMGCGLFLLESMTYDPVTGKALTSGANTYKTPLTKDLPIKLNVKFLRNIPNPVGVLSSKAVGETPVSIGACPLFALKRAVETARAEMEVEGWFPFHAPATVEKIEQACLNDFSRYTLQNEFTKNSTICSSS</sequence>
<dbReference type="InterPro" id="IPR036856">
    <property type="entry name" value="Ald_Oxase/Xan_DH_a/b_sf"/>
</dbReference>
<dbReference type="AlphaFoldDB" id="A0A0B7AD29"/>
<reference evidence="9" key="1">
    <citation type="submission" date="2014-12" db="EMBL/GenBank/DDBJ databases">
        <title>Insight into the proteome of Arion vulgaris.</title>
        <authorList>
            <person name="Aradska J."/>
            <person name="Bulat T."/>
            <person name="Smidak R."/>
            <person name="Sarate P."/>
            <person name="Gangsoo J."/>
            <person name="Sialana F."/>
            <person name="Bilban M."/>
            <person name="Lubec G."/>
        </authorList>
    </citation>
    <scope>NUCLEOTIDE SEQUENCE</scope>
    <source>
        <tissue evidence="9">Skin</tissue>
    </source>
</reference>